<feature type="region of interest" description="Disordered" evidence="1">
    <location>
        <begin position="801"/>
        <end position="877"/>
    </location>
</feature>
<feature type="compositionally biased region" description="Low complexity" evidence="1">
    <location>
        <begin position="807"/>
        <end position="817"/>
    </location>
</feature>
<feature type="transmembrane region" description="Helical" evidence="2">
    <location>
        <begin position="427"/>
        <end position="445"/>
    </location>
</feature>
<dbReference type="AlphaFoldDB" id="A0A926EB29"/>
<protein>
    <submittedName>
        <fullName evidence="3">YfhO family protein</fullName>
    </submittedName>
</protein>
<feature type="transmembrane region" description="Helical" evidence="2">
    <location>
        <begin position="134"/>
        <end position="156"/>
    </location>
</feature>
<gene>
    <name evidence="3" type="ORF">H8709_06720</name>
</gene>
<proteinExistence type="predicted"/>
<evidence type="ECO:0000313" key="3">
    <source>
        <dbReference type="EMBL" id="MBC8570523.1"/>
    </source>
</evidence>
<dbReference type="PANTHER" id="PTHR38454:SF1">
    <property type="entry name" value="INTEGRAL MEMBRANE PROTEIN"/>
    <property type="match status" value="1"/>
</dbReference>
<keyword evidence="4" id="KW-1185">Reference proteome</keyword>
<feature type="transmembrane region" description="Helical" evidence="2">
    <location>
        <begin position="391"/>
        <end position="407"/>
    </location>
</feature>
<keyword evidence="2" id="KW-0472">Membrane</keyword>
<feature type="transmembrane region" description="Helical" evidence="2">
    <location>
        <begin position="454"/>
        <end position="476"/>
    </location>
</feature>
<accession>A0A926EB29</accession>
<feature type="transmembrane region" description="Helical" evidence="2">
    <location>
        <begin position="20"/>
        <end position="37"/>
    </location>
</feature>
<name>A0A926EB29_9FIRM</name>
<organism evidence="3 4">
    <name type="scientific">Zongyangia hominis</name>
    <dbReference type="NCBI Taxonomy" id="2763677"/>
    <lineage>
        <taxon>Bacteria</taxon>
        <taxon>Bacillati</taxon>
        <taxon>Bacillota</taxon>
        <taxon>Clostridia</taxon>
        <taxon>Eubacteriales</taxon>
        <taxon>Oscillospiraceae</taxon>
        <taxon>Zongyangia</taxon>
    </lineage>
</organism>
<dbReference type="RefSeq" id="WP_262397624.1">
    <property type="nucleotide sequence ID" value="NZ_JACRTC010000004.1"/>
</dbReference>
<sequence>MHSLAQRLDQEGTKKYKQAFFLALLTAAVIFLPYVIMDGGYFTFYGDFNVQQIPFYKLAHEAVRSGDIFWNWYTDLGVNFIGSYSFYLLMSPFFWLTFIFPTSFVPFLMAPLLVLKFACISLTGYAFISRFVKNQYFAVVGGLLYAFSGFGIYNIFFNHFHEVMVFFPLLLIALEEFVLHDRRGVFALAVAANALINYWFFIGEVVFTVLYFFVRMTSPSFRVSLKRFFWLFFEAVLGMGLALFIFLPSVLAIMGNPRTGADSLLSGWNLWLYSHPQRYPGIIQALFFPPDLPPAPNFFPDHGGKWSSLSAWLPLFSMSGVLAYVLSVKKSWLKKILCISLVMALVPGLNALFILLNNSYYARWFYMPVLLMALASAKALDNPAIDFMRGVKWTGVIMLLIAVPVALTPQKVDDQWRIGLYKYIPEFWAYILMAAVCFVLCYLLMRHYRKDPRFVAFALSGVMVVSSCFGIIYLGMGRFNSGSNEAIIEKSLKGRYQLQMPDDVFYRTDVYEGLSNQGMFWHLPNIQAFHSIVPVSLMKFYPEVGVKRDVSSKPDAALYALRGLLSVKYLFSEQGKEEEPNMPGFVKSDMQLGFDIYENKAFVPMGFAYEHYIDEETFETCTENKRSNLLMRALLLTDEQIEKYGDLLSPLPGHNLSGLGTQDYLSDCKDRQSMSCVSFEKDNRGFTAVSNLQKENLVFFSVPYDEGWSATVNGEPVEIEKVDIGFMAVRVPAGECDIRFNYMTPGLLPGLCVSIGSAAVLVLYLLLVRRRRVRQSAAALSAPRPGEIPAIDIYDEEVLRSPDNLDAPDASAQDASPEGGASPAETTRDTGAQGGGTRDDGSQADGPKGTGSQDAGTKDTSARADDPQDGGPAQEER</sequence>
<dbReference type="PANTHER" id="PTHR38454">
    <property type="entry name" value="INTEGRAL MEMBRANE PROTEIN-RELATED"/>
    <property type="match status" value="1"/>
</dbReference>
<keyword evidence="2" id="KW-1133">Transmembrane helix</keyword>
<evidence type="ECO:0000256" key="2">
    <source>
        <dbReference type="SAM" id="Phobius"/>
    </source>
</evidence>
<dbReference type="Pfam" id="PF09586">
    <property type="entry name" value="YfhO"/>
    <property type="match status" value="2"/>
</dbReference>
<feature type="transmembrane region" description="Helical" evidence="2">
    <location>
        <begin position="186"/>
        <end position="216"/>
    </location>
</feature>
<feature type="transmembrane region" description="Helical" evidence="2">
    <location>
        <begin position="309"/>
        <end position="327"/>
    </location>
</feature>
<feature type="compositionally biased region" description="Basic and acidic residues" evidence="1">
    <location>
        <begin position="856"/>
        <end position="866"/>
    </location>
</feature>
<dbReference type="Proteomes" id="UP000660861">
    <property type="component" value="Unassembled WGS sequence"/>
</dbReference>
<reference evidence="3" key="1">
    <citation type="submission" date="2020-08" db="EMBL/GenBank/DDBJ databases">
        <title>Genome public.</title>
        <authorList>
            <person name="Liu C."/>
            <person name="Sun Q."/>
        </authorList>
    </citation>
    <scope>NUCLEOTIDE SEQUENCE</scope>
    <source>
        <strain evidence="3">NSJ-54</strain>
    </source>
</reference>
<feature type="transmembrane region" description="Helical" evidence="2">
    <location>
        <begin position="336"/>
        <end position="355"/>
    </location>
</feature>
<feature type="transmembrane region" description="Helical" evidence="2">
    <location>
        <begin position="746"/>
        <end position="767"/>
    </location>
</feature>
<dbReference type="InterPro" id="IPR018580">
    <property type="entry name" value="Uncharacterised_YfhO"/>
</dbReference>
<evidence type="ECO:0000256" key="1">
    <source>
        <dbReference type="SAM" id="MobiDB-lite"/>
    </source>
</evidence>
<comment type="caution">
    <text evidence="3">The sequence shown here is derived from an EMBL/GenBank/DDBJ whole genome shotgun (WGS) entry which is preliminary data.</text>
</comment>
<evidence type="ECO:0000313" key="4">
    <source>
        <dbReference type="Proteomes" id="UP000660861"/>
    </source>
</evidence>
<dbReference type="EMBL" id="JACRTC010000004">
    <property type="protein sequence ID" value="MBC8570523.1"/>
    <property type="molecule type" value="Genomic_DNA"/>
</dbReference>
<feature type="transmembrane region" description="Helical" evidence="2">
    <location>
        <begin position="361"/>
        <end position="379"/>
    </location>
</feature>
<feature type="transmembrane region" description="Helical" evidence="2">
    <location>
        <begin position="228"/>
        <end position="254"/>
    </location>
</feature>
<keyword evidence="2" id="KW-0812">Transmembrane</keyword>